<comment type="caution">
    <text evidence="1">The sequence shown here is derived from an EMBL/GenBank/DDBJ whole genome shotgun (WGS) entry which is preliminary data.</text>
</comment>
<proteinExistence type="predicted"/>
<dbReference type="AlphaFoldDB" id="A0AA39YTW4"/>
<organism evidence="1 2">
    <name type="scientific">Cercophora newfieldiana</name>
    <dbReference type="NCBI Taxonomy" id="92897"/>
    <lineage>
        <taxon>Eukaryota</taxon>
        <taxon>Fungi</taxon>
        <taxon>Dikarya</taxon>
        <taxon>Ascomycota</taxon>
        <taxon>Pezizomycotina</taxon>
        <taxon>Sordariomycetes</taxon>
        <taxon>Sordariomycetidae</taxon>
        <taxon>Sordariales</taxon>
        <taxon>Lasiosphaeriaceae</taxon>
        <taxon>Cercophora</taxon>
    </lineage>
</organism>
<reference evidence="1" key="1">
    <citation type="submission" date="2023-06" db="EMBL/GenBank/DDBJ databases">
        <title>Genome-scale phylogeny and comparative genomics of the fungal order Sordariales.</title>
        <authorList>
            <consortium name="Lawrence Berkeley National Laboratory"/>
            <person name="Hensen N."/>
            <person name="Bonometti L."/>
            <person name="Westerberg I."/>
            <person name="Brannstrom I.O."/>
            <person name="Guillou S."/>
            <person name="Cros-Aarteil S."/>
            <person name="Calhoun S."/>
            <person name="Haridas S."/>
            <person name="Kuo A."/>
            <person name="Mondo S."/>
            <person name="Pangilinan J."/>
            <person name="Riley R."/>
            <person name="Labutti K."/>
            <person name="Andreopoulos B."/>
            <person name="Lipzen A."/>
            <person name="Chen C."/>
            <person name="Yanf M."/>
            <person name="Daum C."/>
            <person name="Ng V."/>
            <person name="Clum A."/>
            <person name="Steindorff A."/>
            <person name="Ohm R."/>
            <person name="Martin F."/>
            <person name="Silar P."/>
            <person name="Natvig D."/>
            <person name="Lalanne C."/>
            <person name="Gautier V."/>
            <person name="Ament-Velasquez S.L."/>
            <person name="Kruys A."/>
            <person name="Hutchinson M.I."/>
            <person name="Powell A.J."/>
            <person name="Barry K."/>
            <person name="Miller A.N."/>
            <person name="Grigoriev I.V."/>
            <person name="Debuchy R."/>
            <person name="Gladieux P."/>
            <person name="Thoren M.H."/>
            <person name="Johannesson H."/>
        </authorList>
    </citation>
    <scope>NUCLEOTIDE SEQUENCE</scope>
    <source>
        <strain evidence="1">SMH2532-1</strain>
    </source>
</reference>
<name>A0AA39YTW4_9PEZI</name>
<protein>
    <submittedName>
        <fullName evidence="1">Uncharacterized protein</fullName>
    </submittedName>
</protein>
<keyword evidence="2" id="KW-1185">Reference proteome</keyword>
<accession>A0AA39YTW4</accession>
<evidence type="ECO:0000313" key="1">
    <source>
        <dbReference type="EMBL" id="KAK0657896.1"/>
    </source>
</evidence>
<sequence>MALRVSSFPRTSSSHCADNFYVRRDVSLDYLPWVHKWHPPWDLVPLLIWTEVEVNIAVIFSCAAAYKALVQSLFPSFMSGLGTGSTSGKLRTDEARSHTPMLKLHDKADGNSWF</sequence>
<dbReference type="EMBL" id="JAULSV010000001">
    <property type="protein sequence ID" value="KAK0657896.1"/>
    <property type="molecule type" value="Genomic_DNA"/>
</dbReference>
<gene>
    <name evidence="1" type="ORF">B0T16DRAFT_453312</name>
</gene>
<dbReference type="Proteomes" id="UP001174936">
    <property type="component" value="Unassembled WGS sequence"/>
</dbReference>
<evidence type="ECO:0000313" key="2">
    <source>
        <dbReference type="Proteomes" id="UP001174936"/>
    </source>
</evidence>